<evidence type="ECO:0000256" key="1">
    <source>
        <dbReference type="SAM" id="MobiDB-lite"/>
    </source>
</evidence>
<gene>
    <name evidence="2" type="ORF">A4U43_C07F30080</name>
</gene>
<dbReference type="InterPro" id="IPR008581">
    <property type="entry name" value="DUF863_pln"/>
</dbReference>
<keyword evidence="3" id="KW-1185">Reference proteome</keyword>
<proteinExistence type="predicted"/>
<dbReference type="EMBL" id="CM007387">
    <property type="protein sequence ID" value="ONK64800.1"/>
    <property type="molecule type" value="Genomic_DNA"/>
</dbReference>
<dbReference type="Gramene" id="ONK64800">
    <property type="protein sequence ID" value="ONK64800"/>
    <property type="gene ID" value="A4U43_C07F30080"/>
</dbReference>
<reference evidence="3" key="1">
    <citation type="journal article" date="2017" name="Nat. Commun.">
        <title>The asparagus genome sheds light on the origin and evolution of a young Y chromosome.</title>
        <authorList>
            <person name="Harkess A."/>
            <person name="Zhou J."/>
            <person name="Xu C."/>
            <person name="Bowers J.E."/>
            <person name="Van der Hulst R."/>
            <person name="Ayyampalayam S."/>
            <person name="Mercati F."/>
            <person name="Riccardi P."/>
            <person name="McKain M.R."/>
            <person name="Kakrana A."/>
            <person name="Tang H."/>
            <person name="Ray J."/>
            <person name="Groenendijk J."/>
            <person name="Arikit S."/>
            <person name="Mathioni S.M."/>
            <person name="Nakano M."/>
            <person name="Shan H."/>
            <person name="Telgmann-Rauber A."/>
            <person name="Kanno A."/>
            <person name="Yue Z."/>
            <person name="Chen H."/>
            <person name="Li W."/>
            <person name="Chen Y."/>
            <person name="Xu X."/>
            <person name="Zhang Y."/>
            <person name="Luo S."/>
            <person name="Chen H."/>
            <person name="Gao J."/>
            <person name="Mao Z."/>
            <person name="Pires J.C."/>
            <person name="Luo M."/>
            <person name="Kudrna D."/>
            <person name="Wing R.A."/>
            <person name="Meyers B.C."/>
            <person name="Yi K."/>
            <person name="Kong H."/>
            <person name="Lavrijsen P."/>
            <person name="Sunseri F."/>
            <person name="Falavigna A."/>
            <person name="Ye Y."/>
            <person name="Leebens-Mack J.H."/>
            <person name="Chen G."/>
        </authorList>
    </citation>
    <scope>NUCLEOTIDE SEQUENCE [LARGE SCALE GENOMIC DNA]</scope>
    <source>
        <strain evidence="3">cv. DH0086</strain>
    </source>
</reference>
<evidence type="ECO:0000313" key="2">
    <source>
        <dbReference type="EMBL" id="ONK64800.1"/>
    </source>
</evidence>
<feature type="compositionally biased region" description="Basic residues" evidence="1">
    <location>
        <begin position="709"/>
        <end position="721"/>
    </location>
</feature>
<dbReference type="Proteomes" id="UP000243459">
    <property type="component" value="Chromosome 7"/>
</dbReference>
<dbReference type="Pfam" id="PF05904">
    <property type="entry name" value="DUF863"/>
    <property type="match status" value="4"/>
</dbReference>
<feature type="region of interest" description="Disordered" evidence="1">
    <location>
        <begin position="703"/>
        <end position="724"/>
    </location>
</feature>
<sequence>MFFFEMGAGHSKLVICELMGTRVQHTSYLQTCCTMRDLNEDANGYWSQYYEDKASGRKMCNNYQPINGFVDYDKEMLKRTMLEHEAIFRKQVYELHRLYRIQKDMMDELKKGPQKRLQVDILQSNSFSSQKPSRFVTVTDDRKPTLNFLNENSVQSGSVSTEKKISVNDGDISDSNHGEPQKRMFDLQLPAEVYIDCEEEKAGKETVADLNEPCGEICFEKAADSVSSKLPGRITPFAENQGLRLPVRLETCFSGLPTDFLKGRHFDEGTSSNHFCAGAETSRGWPFFNNEAGQSTSGLKLFGPGSSKEKVSISSEQSKRDTWFKPKPEFSERNSLYSYLDYKTSPSPLLSSWGRPPNGYNHVPLAVSSFQCFQGSASLNHGNAYSKWPYSGDLNGYSQSITFGKPNPSGEKNDGSSEHSSSQKSQKDLHLNQTLLNGFRSGFTTEKINESEPKCEDPLEAPSWLKKKPTYSASSLMELDLSQGYPQLRRKETERNINLFNLQDFPSSSQGNVITTKKNLASTEQSSKKIFGFSIPEKTQQAVQFLPHQEQSQIVVTESSGMSSRGHIDLNFDLNLAESEKAEIPSQVSAPTVAFEIDLEAPIVFEGEKQDDASVKEAAESILLISSDQSKYLDDKVPCYNPLPWFAEVVSSTTEIIKESSDDSFEVLTLELEEIRPEEYLSQSWKGLEQKDDDNDDEKSNIASLLFTKPKRGQQRKRRQKRDFQRDILPGLSSLSRHEVIEDLQTIGTLMKASGQIWQGAGLTRSSRGRKPRSLAVTAEEIHVSPPPVSPLPQPAPAVVQLGWGRTTRRCRRQRLPPQVTNVAAPLT</sequence>
<evidence type="ECO:0000313" key="3">
    <source>
        <dbReference type="Proteomes" id="UP000243459"/>
    </source>
</evidence>
<feature type="region of interest" description="Disordered" evidence="1">
    <location>
        <begin position="159"/>
        <end position="180"/>
    </location>
</feature>
<dbReference type="OMA" id="NEFAYGH"/>
<feature type="region of interest" description="Disordered" evidence="1">
    <location>
        <begin position="399"/>
        <end position="428"/>
    </location>
</feature>
<accession>A0A5P1EL76</accession>
<name>A0A5P1EL76_ASPOF</name>
<protein>
    <submittedName>
        <fullName evidence="2">Uncharacterized protein</fullName>
    </submittedName>
</protein>
<dbReference type="PANTHER" id="PTHR33167">
    <property type="entry name" value="TRANSCRIPTION FACTOR, PUTATIVE (DUF863)-RELATED"/>
    <property type="match status" value="1"/>
</dbReference>
<organism evidence="2 3">
    <name type="scientific">Asparagus officinalis</name>
    <name type="common">Garden asparagus</name>
    <dbReference type="NCBI Taxonomy" id="4686"/>
    <lineage>
        <taxon>Eukaryota</taxon>
        <taxon>Viridiplantae</taxon>
        <taxon>Streptophyta</taxon>
        <taxon>Embryophyta</taxon>
        <taxon>Tracheophyta</taxon>
        <taxon>Spermatophyta</taxon>
        <taxon>Magnoliopsida</taxon>
        <taxon>Liliopsida</taxon>
        <taxon>Asparagales</taxon>
        <taxon>Asparagaceae</taxon>
        <taxon>Asparagoideae</taxon>
        <taxon>Asparagus</taxon>
    </lineage>
</organism>
<dbReference type="AlphaFoldDB" id="A0A5P1EL76"/>
<dbReference type="PANTHER" id="PTHR33167:SF4">
    <property type="entry name" value="TRANSCRIPTION FACTOR, PUTATIVE (DUF863)-RELATED"/>
    <property type="match status" value="1"/>
</dbReference>